<feature type="transmembrane region" description="Helical" evidence="1">
    <location>
        <begin position="143"/>
        <end position="164"/>
    </location>
</feature>
<feature type="transmembrane region" description="Helical" evidence="1">
    <location>
        <begin position="45"/>
        <end position="64"/>
    </location>
</feature>
<dbReference type="EMBL" id="JAAIIJ010000020">
    <property type="protein sequence ID" value="NMN02387.1"/>
    <property type="molecule type" value="Genomic_DNA"/>
</dbReference>
<feature type="transmembrane region" description="Helical" evidence="1">
    <location>
        <begin position="498"/>
        <end position="517"/>
    </location>
</feature>
<keyword evidence="1" id="KW-0472">Membrane</keyword>
<evidence type="ECO:0000313" key="3">
    <source>
        <dbReference type="Proteomes" id="UP000553756"/>
    </source>
</evidence>
<feature type="transmembrane region" description="Helical" evidence="1">
    <location>
        <begin position="523"/>
        <end position="542"/>
    </location>
</feature>
<feature type="transmembrane region" description="Helical" evidence="1">
    <location>
        <begin position="114"/>
        <end position="136"/>
    </location>
</feature>
<accession>A0ABX1SYZ0</accession>
<gene>
    <name evidence="2" type="ORF">G1C94_1009</name>
</gene>
<sequence>MCDGTVAAEGGLAGAPSACARIRRVARALGKRSPSTLRISLRERFVPYFAAILACWSLWVALTWPGALRDDTLAQYLQSSDIHNYYTQHPLFDTLIFGLFWHLGDALGSPLTGLGLYTATQVVLLAAGCALALCYIRKLGTPRWLLGIGLVYLSTSYVVVGATTTMSKDSLHTVFFLPMAVIFVEAALTRGEVLRRTPVACWFALLVFGSVASKRTALLIALCSGICLVLACRKGRRLRAAICILVGILVAQCVFAPLAASLTHANRSPSREVWGYITQPIAQIAHDNPSAISPSQRKTLNKIMDLDEAAANIRATRTNETFQTLRTDPAPSANEKLAALKVWAELGVRHPGEYWKAYSGPIRGWWDPRVNFSYPTDADYLFSPGYLRQWSSYLTAPQYSGDSEEAKERSLAQITRDLSPLMGTSNKPQWKKSALNHVRTWVRTDNPLTSMALYVTWIPLLTIVSLAAQAALRALRRRRGVAGDAGEGDAVEGERRGMWPLFAAASLLVFTVLSLYASPEALFWYPIPVYFCLPLFTALPFVRAGDEIKRQPAK</sequence>
<dbReference type="InterPro" id="IPR046062">
    <property type="entry name" value="DUF6020"/>
</dbReference>
<proteinExistence type="predicted"/>
<comment type="caution">
    <text evidence="2">The sequence shown here is derived from an EMBL/GenBank/DDBJ whole genome shotgun (WGS) entry which is preliminary data.</text>
</comment>
<keyword evidence="3" id="KW-1185">Reference proteome</keyword>
<keyword evidence="1" id="KW-1133">Transmembrane helix</keyword>
<evidence type="ECO:0000313" key="2">
    <source>
        <dbReference type="EMBL" id="NMN02387.1"/>
    </source>
</evidence>
<organism evidence="2 3">
    <name type="scientific">Bifidobacterium panos</name>
    <dbReference type="NCBI Taxonomy" id="2675321"/>
    <lineage>
        <taxon>Bacteria</taxon>
        <taxon>Bacillati</taxon>
        <taxon>Actinomycetota</taxon>
        <taxon>Actinomycetes</taxon>
        <taxon>Bifidobacteriales</taxon>
        <taxon>Bifidobacteriaceae</taxon>
        <taxon>Bifidobacterium</taxon>
    </lineage>
</organism>
<dbReference type="Pfam" id="PF19484">
    <property type="entry name" value="DUF6020"/>
    <property type="match status" value="1"/>
</dbReference>
<name>A0ABX1SYZ0_9BIFI</name>
<feature type="transmembrane region" description="Helical" evidence="1">
    <location>
        <begin position="451"/>
        <end position="472"/>
    </location>
</feature>
<keyword evidence="1" id="KW-0812">Transmembrane</keyword>
<feature type="transmembrane region" description="Helical" evidence="1">
    <location>
        <begin position="217"/>
        <end position="233"/>
    </location>
</feature>
<evidence type="ECO:0008006" key="4">
    <source>
        <dbReference type="Google" id="ProtNLM"/>
    </source>
</evidence>
<dbReference type="Proteomes" id="UP000553756">
    <property type="component" value="Unassembled WGS sequence"/>
</dbReference>
<dbReference type="RefSeq" id="WP_172145701.1">
    <property type="nucleotide sequence ID" value="NZ_JAAIIJ010000020.1"/>
</dbReference>
<feature type="transmembrane region" description="Helical" evidence="1">
    <location>
        <begin position="240"/>
        <end position="260"/>
    </location>
</feature>
<reference evidence="2 3" key="1">
    <citation type="submission" date="2020-02" db="EMBL/GenBank/DDBJ databases">
        <title>Characterization of phylogenetic diversity of novel bifidobacterial species isolated in Czech ZOOs.</title>
        <authorList>
            <person name="Lugli G.A."/>
            <person name="Vera N.B."/>
            <person name="Ventura M."/>
        </authorList>
    </citation>
    <scope>NUCLEOTIDE SEQUENCE [LARGE SCALE GENOMIC DNA]</scope>
    <source>
        <strain evidence="2 3">DSM 109963</strain>
    </source>
</reference>
<evidence type="ECO:0000256" key="1">
    <source>
        <dbReference type="SAM" id="Phobius"/>
    </source>
</evidence>
<protein>
    <recommendedName>
        <fullName evidence="4">Sortase B cell surface sorting signal</fullName>
    </recommendedName>
</protein>